<feature type="region of interest" description="Disordered" evidence="2">
    <location>
        <begin position="900"/>
        <end position="944"/>
    </location>
</feature>
<organism evidence="3 4">
    <name type="scientific">Pythium oligandrum</name>
    <name type="common">Mycoparasitic fungus</name>
    <dbReference type="NCBI Taxonomy" id="41045"/>
    <lineage>
        <taxon>Eukaryota</taxon>
        <taxon>Sar</taxon>
        <taxon>Stramenopiles</taxon>
        <taxon>Oomycota</taxon>
        <taxon>Peronosporomycetes</taxon>
        <taxon>Pythiales</taxon>
        <taxon>Pythiaceae</taxon>
        <taxon>Pythium</taxon>
    </lineage>
</organism>
<keyword evidence="4" id="KW-1185">Reference proteome</keyword>
<dbReference type="OrthoDB" id="77338at2759"/>
<dbReference type="AlphaFoldDB" id="A0A8K1CFG5"/>
<dbReference type="Proteomes" id="UP000794436">
    <property type="component" value="Unassembled WGS sequence"/>
</dbReference>
<reference evidence="3" key="1">
    <citation type="submission" date="2019-03" db="EMBL/GenBank/DDBJ databases">
        <title>Long read genome sequence of the mycoparasitic Pythium oligandrum ATCC 38472 isolated from sugarbeet rhizosphere.</title>
        <authorList>
            <person name="Gaulin E."/>
        </authorList>
    </citation>
    <scope>NUCLEOTIDE SEQUENCE</scope>
    <source>
        <strain evidence="3">ATCC 38472_TT</strain>
    </source>
</reference>
<feature type="coiled-coil region" evidence="1">
    <location>
        <begin position="464"/>
        <end position="498"/>
    </location>
</feature>
<evidence type="ECO:0000313" key="3">
    <source>
        <dbReference type="EMBL" id="TMW61871.1"/>
    </source>
</evidence>
<feature type="coiled-coil region" evidence="1">
    <location>
        <begin position="358"/>
        <end position="403"/>
    </location>
</feature>
<comment type="caution">
    <text evidence="3">The sequence shown here is derived from an EMBL/GenBank/DDBJ whole genome shotgun (WGS) entry which is preliminary data.</text>
</comment>
<protein>
    <submittedName>
        <fullName evidence="3">Uncharacterized protein</fullName>
    </submittedName>
</protein>
<feature type="coiled-coil region" evidence="1">
    <location>
        <begin position="182"/>
        <end position="237"/>
    </location>
</feature>
<evidence type="ECO:0000256" key="2">
    <source>
        <dbReference type="SAM" id="MobiDB-lite"/>
    </source>
</evidence>
<proteinExistence type="predicted"/>
<evidence type="ECO:0000256" key="1">
    <source>
        <dbReference type="SAM" id="Coils"/>
    </source>
</evidence>
<accession>A0A8K1CFG5</accession>
<feature type="compositionally biased region" description="Low complexity" evidence="2">
    <location>
        <begin position="900"/>
        <end position="921"/>
    </location>
</feature>
<feature type="region of interest" description="Disordered" evidence="2">
    <location>
        <begin position="779"/>
        <end position="805"/>
    </location>
</feature>
<keyword evidence="1" id="KW-0175">Coiled coil</keyword>
<sequence>MTTTRNDLIQCLTVDFSPLEHRFDAIFTRLNAMEATVAALSGNATTMSRSLESSTTEDRTGSSGSVPGFPMGIDGGTLAKDLEALRASQLRLKIEHELAQSNLQLAVETLRRDVSRMPQHADLHNFRANTDLRLTDNRKHLEDQQTLLAQNLQMLLTEREVSENQWKHEFEATINARIQDVWNGLAATQQQLEERAQDLQREMFQVEVTTKETRDIVDIVQQRVRDLDRRLLAQEEQGQSHTYEIAHLHALHKQNKATILSNDQAQQLATQQLNARCDAADTRHQVEQSAYLGFVADVEKTLAYCTSELTTTQQALENHDARLLSHDGGLTSHRAELQRVNEHLHKSDTRQGALDGRLMQQEKQLTTLTQVLQEEQHERKAKTQDLQKQIETAAQDRTSMKRQATEMSFAVQEVQQTLTKVSKMAATTELALTRTAAEIPKLHNMVTTNTATLTATRHTLSDVRMELQDEKQGTKTHREQLAKEAAAISARFQAQEKRDDDADLAIQTTNTTMQQIRHSLEESIKYNSNMIHQLNSMVDALAITENITDMDEKLAKFALQVAEVGLKLEHFVATPGSSEPPTASVGTRDEIRGDLAILLSKIVRFLGSGVAIEQNKYFLANRRLVDSSTTNGGALVLEMPAHHILEGFRTAKAALFTTRMRTFMDQLRPVARTVHHIHEFRDHFERHVRYILKFGLANLFPNGGRPKNPNRRNDLGTCIACDRPLDPDAEHDEYGCTGDGEDCRTAATRATEAELEAVRARRAAVASAGVARKIDTRTAVKGRSGTTWSHPSQRPKASASEAMMNHPPGTTEFVYRAGFRLPRPASASPYHSSSKGMTEQQLAFTGLVAGSVSSEPDASNNHGQTATDKLTLDDSVSSCLERVGLVGRCEPVTIPGVKSLLSSSSSSSAGSLSSSASSPSLTRPHSAPHRAKSLPRLEIVDTKS</sequence>
<gene>
    <name evidence="3" type="ORF">Poli38472_010934</name>
</gene>
<evidence type="ECO:0000313" key="4">
    <source>
        <dbReference type="Proteomes" id="UP000794436"/>
    </source>
</evidence>
<feature type="region of interest" description="Disordered" evidence="2">
    <location>
        <begin position="46"/>
        <end position="72"/>
    </location>
</feature>
<name>A0A8K1CFG5_PYTOL</name>
<dbReference type="EMBL" id="SPLM01000075">
    <property type="protein sequence ID" value="TMW61871.1"/>
    <property type="molecule type" value="Genomic_DNA"/>
</dbReference>